<reference evidence="1 2" key="1">
    <citation type="journal article" date="2015" name="Geomicrobiol. J.">
        <title>Caldisalinibacter kiritimatiensis gen. nov., sp. nov., a moderately thermohalophilic thiosulfate-reducing bacterium from a hypersaline microbial mat.</title>
        <authorList>
            <person name="Ben Hania W."/>
            <person name="Joseph M."/>
            <person name="Fiebig A."/>
            <person name="Bunk B."/>
            <person name="Klenk H.-P."/>
            <person name="Fardeau M.-L."/>
            <person name="Spring S."/>
        </authorList>
    </citation>
    <scope>NUCLEOTIDE SEQUENCE [LARGE SCALE GENOMIC DNA]</scope>
    <source>
        <strain evidence="1 2">L21-TH-D2</strain>
    </source>
</reference>
<dbReference type="EMBL" id="ARZA01000173">
    <property type="protein sequence ID" value="EOD00425.1"/>
    <property type="molecule type" value="Genomic_DNA"/>
</dbReference>
<sequence length="55" mass="6426">MENIITNEISIAIMLNHFCEKCPEKDNCNDMEKCKAVQFAEYLVDEGIAKRYLQK</sequence>
<comment type="caution">
    <text evidence="1">The sequence shown here is derived from an EMBL/GenBank/DDBJ whole genome shotgun (WGS) entry which is preliminary data.</text>
</comment>
<dbReference type="AlphaFoldDB" id="R1CDR7"/>
<dbReference type="OrthoDB" id="9981700at2"/>
<keyword evidence="2" id="KW-1185">Reference proteome</keyword>
<dbReference type="STRING" id="1304284.L21TH_1535"/>
<organism evidence="1 2">
    <name type="scientific">Caldisalinibacter kiritimatiensis</name>
    <dbReference type="NCBI Taxonomy" id="1304284"/>
    <lineage>
        <taxon>Bacteria</taxon>
        <taxon>Bacillati</taxon>
        <taxon>Bacillota</taxon>
        <taxon>Tissierellia</taxon>
        <taxon>Tissierellales</taxon>
        <taxon>Thermohalobacteraceae</taxon>
        <taxon>Caldisalinibacter</taxon>
    </lineage>
</organism>
<proteinExistence type="predicted"/>
<gene>
    <name evidence="1" type="ORF">L21TH_1535</name>
</gene>
<dbReference type="Proteomes" id="UP000013378">
    <property type="component" value="Unassembled WGS sequence"/>
</dbReference>
<name>R1CDR7_9FIRM</name>
<protein>
    <submittedName>
        <fullName evidence="1">Uncharacterized protein</fullName>
    </submittedName>
</protein>
<dbReference type="RefSeq" id="WP_006313381.1">
    <property type="nucleotide sequence ID" value="NZ_ARZA01000173.1"/>
</dbReference>
<evidence type="ECO:0000313" key="2">
    <source>
        <dbReference type="Proteomes" id="UP000013378"/>
    </source>
</evidence>
<accession>R1CDR7</accession>
<evidence type="ECO:0000313" key="1">
    <source>
        <dbReference type="EMBL" id="EOD00425.1"/>
    </source>
</evidence>